<comment type="caution">
    <text evidence="1">The sequence shown here is derived from an EMBL/GenBank/DDBJ whole genome shotgun (WGS) entry which is preliminary data.</text>
</comment>
<gene>
    <name evidence="1" type="ORF">ACFQNG_01190</name>
</gene>
<keyword evidence="2" id="KW-1185">Reference proteome</keyword>
<evidence type="ECO:0000313" key="1">
    <source>
        <dbReference type="EMBL" id="MFC7439781.1"/>
    </source>
</evidence>
<dbReference type="EMBL" id="JBHTBW010000004">
    <property type="protein sequence ID" value="MFC7439781.1"/>
    <property type="molecule type" value="Genomic_DNA"/>
</dbReference>
<evidence type="ECO:0000313" key="2">
    <source>
        <dbReference type="Proteomes" id="UP001596500"/>
    </source>
</evidence>
<dbReference type="RefSeq" id="WP_379862964.1">
    <property type="nucleotide sequence ID" value="NZ_JBHTBW010000004.1"/>
</dbReference>
<sequence>MVKAQDKKTSQQAEEKIEATVIWESPASTDSREPNVIPFPVQKEATYQERTIQQEESVVNIRIVSSGFGGVKGSVSFNTMQAAA</sequence>
<dbReference type="Proteomes" id="UP001596500">
    <property type="component" value="Unassembled WGS sequence"/>
</dbReference>
<organism evidence="1 2">
    <name type="scientific">Laceyella putida</name>
    <dbReference type="NCBI Taxonomy" id="110101"/>
    <lineage>
        <taxon>Bacteria</taxon>
        <taxon>Bacillati</taxon>
        <taxon>Bacillota</taxon>
        <taxon>Bacilli</taxon>
        <taxon>Bacillales</taxon>
        <taxon>Thermoactinomycetaceae</taxon>
        <taxon>Laceyella</taxon>
    </lineage>
</organism>
<proteinExistence type="predicted"/>
<name>A0ABW2RFQ0_9BACL</name>
<reference evidence="2" key="1">
    <citation type="journal article" date="2019" name="Int. J. Syst. Evol. Microbiol.">
        <title>The Global Catalogue of Microorganisms (GCM) 10K type strain sequencing project: providing services to taxonomists for standard genome sequencing and annotation.</title>
        <authorList>
            <consortium name="The Broad Institute Genomics Platform"/>
            <consortium name="The Broad Institute Genome Sequencing Center for Infectious Disease"/>
            <person name="Wu L."/>
            <person name="Ma J."/>
        </authorList>
    </citation>
    <scope>NUCLEOTIDE SEQUENCE [LARGE SCALE GENOMIC DNA]</scope>
    <source>
        <strain evidence="2">CGMCC 1.12942</strain>
    </source>
</reference>
<protein>
    <submittedName>
        <fullName evidence="1">Uncharacterized protein</fullName>
    </submittedName>
</protein>
<accession>A0ABW2RFQ0</accession>